<dbReference type="SUPFAM" id="SSF82771">
    <property type="entry name" value="GIY-YIG endonuclease"/>
    <property type="match status" value="1"/>
</dbReference>
<feature type="domain" description="GIY-YIG" evidence="1">
    <location>
        <begin position="1"/>
        <end position="86"/>
    </location>
</feature>
<proteinExistence type="predicted"/>
<dbReference type="AlphaFoldDB" id="A0A7W1XDD0"/>
<dbReference type="InterPro" id="IPR000305">
    <property type="entry name" value="GIY-YIG_endonuc"/>
</dbReference>
<dbReference type="Proteomes" id="UP000530514">
    <property type="component" value="Unassembled WGS sequence"/>
</dbReference>
<evidence type="ECO:0000313" key="3">
    <source>
        <dbReference type="Proteomes" id="UP000530514"/>
    </source>
</evidence>
<dbReference type="GO" id="GO:0004519">
    <property type="term" value="F:endonuclease activity"/>
    <property type="evidence" value="ECO:0007669"/>
    <property type="project" value="InterPro"/>
</dbReference>
<dbReference type="InterPro" id="IPR006350">
    <property type="entry name" value="Intron_endoG1"/>
</dbReference>
<keyword evidence="3" id="KW-1185">Reference proteome</keyword>
<dbReference type="InterPro" id="IPR035901">
    <property type="entry name" value="GIY-YIG_endonuc_sf"/>
</dbReference>
<protein>
    <submittedName>
        <fullName evidence="2">GIY-YIG nuclease family protein</fullName>
    </submittedName>
</protein>
<dbReference type="PROSITE" id="PS50164">
    <property type="entry name" value="GIY_YIG"/>
    <property type="match status" value="1"/>
</dbReference>
<dbReference type="Pfam" id="PF01541">
    <property type="entry name" value="GIY-YIG"/>
    <property type="match status" value="1"/>
</dbReference>
<comment type="caution">
    <text evidence="2">The sequence shown here is derived from an EMBL/GenBank/DDBJ whole genome shotgun (WGS) entry which is preliminary data.</text>
</comment>
<dbReference type="NCBIfam" id="TIGR01453">
    <property type="entry name" value="grpIintron_endo"/>
    <property type="match status" value="1"/>
</dbReference>
<dbReference type="SMART" id="SM00465">
    <property type="entry name" value="GIYc"/>
    <property type="match status" value="1"/>
</dbReference>
<dbReference type="Gene3D" id="3.40.1440.10">
    <property type="entry name" value="GIY-YIG endonuclease"/>
    <property type="match status" value="1"/>
</dbReference>
<sequence>MMGIYAIENIVTGECYVGQSKNIMSRFQQHLSMLAKGEHHSLKLQKAYNTMGVNNFTLKILELCEENLLDSKEQEWINKLDSVKNGYNMKVQDENRNRLLNSRVSDILYKQFKDYCNELGLSVSEAINIIVDRELEESRRNIDLLQSIKETLTIGNSFVLEETREINRTIRINTAPQPDTSEIIEKAIEYFSQNNEYPSIRKLAEIAGCARYKAEKALKLITKA</sequence>
<evidence type="ECO:0000259" key="1">
    <source>
        <dbReference type="PROSITE" id="PS50164"/>
    </source>
</evidence>
<evidence type="ECO:0000313" key="2">
    <source>
        <dbReference type="EMBL" id="MBA4544592.1"/>
    </source>
</evidence>
<organism evidence="2 3">
    <name type="scientific">Thermoactinomyces daqus</name>
    <dbReference type="NCBI Taxonomy" id="1329516"/>
    <lineage>
        <taxon>Bacteria</taxon>
        <taxon>Bacillati</taxon>
        <taxon>Bacillota</taxon>
        <taxon>Bacilli</taxon>
        <taxon>Bacillales</taxon>
        <taxon>Thermoactinomycetaceae</taxon>
        <taxon>Thermoactinomyces</taxon>
    </lineage>
</organism>
<dbReference type="RefSeq" id="WP_052154414.1">
    <property type="nucleotide sequence ID" value="NZ_JACEIP010000048.1"/>
</dbReference>
<accession>A0A7W1XDD0</accession>
<name>A0A7W1XDD0_9BACL</name>
<reference evidence="2 3" key="1">
    <citation type="submission" date="2020-07" db="EMBL/GenBank/DDBJ databases">
        <authorList>
            <person name="Feng H."/>
        </authorList>
    </citation>
    <scope>NUCLEOTIDE SEQUENCE [LARGE SCALE GENOMIC DNA]</scope>
    <source>
        <strain evidence="3">s-11</strain>
    </source>
</reference>
<dbReference type="EMBL" id="JACEIP010000048">
    <property type="protein sequence ID" value="MBA4544592.1"/>
    <property type="molecule type" value="Genomic_DNA"/>
</dbReference>
<dbReference type="OrthoDB" id="2885760at2"/>
<gene>
    <name evidence="2" type="ORF">H1164_17330</name>
</gene>
<dbReference type="CDD" id="cd10437">
    <property type="entry name" value="GIY-YIG_HE_I-TevI_like"/>
    <property type="match status" value="1"/>
</dbReference>